<dbReference type="InterPro" id="IPR006887">
    <property type="entry name" value="P4R3-like_central_dom"/>
</dbReference>
<dbReference type="GO" id="GO:0072542">
    <property type="term" value="F:protein phosphatase activator activity"/>
    <property type="evidence" value="ECO:0007669"/>
    <property type="project" value="TreeGrafter"/>
</dbReference>
<keyword evidence="8" id="KW-1185">Reference proteome</keyword>
<dbReference type="InterPro" id="IPR055236">
    <property type="entry name" value="EVH1_PP4R3"/>
</dbReference>
<dbReference type="GO" id="GO:2000002">
    <property type="term" value="P:negative regulation of DNA damage checkpoint"/>
    <property type="evidence" value="ECO:0007669"/>
    <property type="project" value="EnsemblFungi"/>
</dbReference>
<dbReference type="Pfam" id="PF04802">
    <property type="entry name" value="PP4R3"/>
    <property type="match status" value="1"/>
</dbReference>
<evidence type="ECO:0000313" key="7">
    <source>
        <dbReference type="EMBL" id="SCU94176.1"/>
    </source>
</evidence>
<dbReference type="PANTHER" id="PTHR23318:SF0">
    <property type="entry name" value="SERINE_THREONINE-PROTEIN PHOSPHATASE 4 REGULATORY SUBUNIT 3"/>
    <property type="match status" value="1"/>
</dbReference>
<dbReference type="AlphaFoldDB" id="A0A1G4JTF8"/>
<dbReference type="STRING" id="1266660.A0A1G4JTF8"/>
<dbReference type="Gene3D" id="2.30.29.30">
    <property type="entry name" value="Pleckstrin-homology domain (PH domain)/Phosphotyrosine-binding domain (PTB)"/>
    <property type="match status" value="1"/>
</dbReference>
<accession>A0A1G4JTF8</accession>
<reference evidence="8" key="1">
    <citation type="submission" date="2016-03" db="EMBL/GenBank/DDBJ databases">
        <authorList>
            <person name="Devillers H."/>
        </authorList>
    </citation>
    <scope>NUCLEOTIDE SEQUENCE [LARGE SCALE GENOMIC DNA]</scope>
</reference>
<feature type="domain" description="PP4R3 EVH1-like" evidence="6">
    <location>
        <begin position="15"/>
        <end position="124"/>
    </location>
</feature>
<dbReference type="GO" id="GO:2001034">
    <property type="term" value="P:positive regulation of double-strand break repair via nonhomologous end joining"/>
    <property type="evidence" value="ECO:0007669"/>
    <property type="project" value="EnsemblFungi"/>
</dbReference>
<organism evidence="7 8">
    <name type="scientific">Lachancea dasiensis</name>
    <dbReference type="NCBI Taxonomy" id="1072105"/>
    <lineage>
        <taxon>Eukaryota</taxon>
        <taxon>Fungi</taxon>
        <taxon>Dikarya</taxon>
        <taxon>Ascomycota</taxon>
        <taxon>Saccharomycotina</taxon>
        <taxon>Saccharomycetes</taxon>
        <taxon>Saccharomycetales</taxon>
        <taxon>Saccharomycetaceae</taxon>
        <taxon>Lachancea</taxon>
    </lineage>
</organism>
<gene>
    <name evidence="7" type="ORF">LADA_0G07030G</name>
</gene>
<proteinExistence type="predicted"/>
<sequence>MGHSKYDGIRETESKRVKVYVLDQNEWKDTGTGFCVGKLGDSTGGEAPDTDDKEGKLAAYLVVSDEGSPDKTLLLSKLEGNIEYQRQEETLIVWKELSGQDIALSFEESTGCDALCDFIIYIQKTTESNISLVAVRSNDDGMGSVHEIITGPVNLPSNSTSQDEKLLMDALKILNENTAFEYLRTETVEFILKENYISTLIQVFNHAESKCALRQLLILSNIIKTLTLYSNRDILEQMVDDDHIMGVVGILEYDTEFPLSKANHREYLRNTGPHFREVVPLESDSMKKIIKETYRLQFLKDVVLVRFLDDHSFNLISHVIQDLQHCIIEFIQREPFLLKLMALFTGNNRLDTKRDGVRMLHQCVQITKNLEHSEKSRFFKALVRTGLFKILDFAFGIETDSGIRILATDMVISIIEHDILLINTVQNELVNQQEDSDESQQEGFIHDSAFVTQHTVSSDVSLLSILSKILLTDKNMGLKEQVVQALNTLLHPEGCMGAESDYNDSGNLDIVMNSSDGRGNGLGSDGLSDNMSFQMTEYFSNFYTQVAPLLFAPLINDTFGHTKDDILLNYLVKLISFIATEHDRRMSREFILENNILLNISKLMAPQYMLQLRLAVVRCLKGIVCLNDEYYHRHLISENLYDPLFQLLRENLNEDNMANSSLLDFFKIVSSQCLQAQELQSQDKRNFVALNKHLVKQYRKDLEAVDYVPFTKEMIRMCEEGEKVPGGLGTEAEMKLGNEGKRTYSELLEAGKVRDQNVDEEPTLTFKKAMEKVTFAPPPTSLEKEVLSSKE</sequence>
<dbReference type="InterPro" id="IPR051137">
    <property type="entry name" value="PP4R3-like"/>
</dbReference>
<dbReference type="Proteomes" id="UP000190274">
    <property type="component" value="Chromosome G"/>
</dbReference>
<evidence type="ECO:0000259" key="6">
    <source>
        <dbReference type="Pfam" id="PF22972"/>
    </source>
</evidence>
<evidence type="ECO:0000313" key="8">
    <source>
        <dbReference type="Proteomes" id="UP000190274"/>
    </source>
</evidence>
<dbReference type="GO" id="GO:0006974">
    <property type="term" value="P:DNA damage response"/>
    <property type="evidence" value="ECO:0007669"/>
    <property type="project" value="EnsemblFungi"/>
</dbReference>
<dbReference type="FunFam" id="2.30.29.30:FF:000455">
    <property type="entry name" value="Psy2p"/>
    <property type="match status" value="1"/>
</dbReference>
<evidence type="ECO:0000256" key="3">
    <source>
        <dbReference type="ARBA" id="ARBA00058488"/>
    </source>
</evidence>
<dbReference type="GO" id="GO:0051598">
    <property type="term" value="P:meiotic recombination checkpoint signaling"/>
    <property type="evidence" value="ECO:0007669"/>
    <property type="project" value="EnsemblFungi"/>
</dbReference>
<comment type="function">
    <text evidence="3">Core regulatory subunit of the histone H2A phosphatase complex, which dephosphorylates H2AS128ph (gamma-H2A) that has been displaced from sites of DNA lesions in the double-stranded DNA break repair process. Dephosphorylation is necessary for efficient recovery from the DNA damage checkpoint.</text>
</comment>
<evidence type="ECO:0000259" key="5">
    <source>
        <dbReference type="Pfam" id="PF04802"/>
    </source>
</evidence>
<dbReference type="SUPFAM" id="SSF48371">
    <property type="entry name" value="ARM repeat"/>
    <property type="match status" value="1"/>
</dbReference>
<comment type="subcellular location">
    <subcellularLocation>
        <location evidence="1">Nucleus</location>
    </subcellularLocation>
</comment>
<dbReference type="InterPro" id="IPR016024">
    <property type="entry name" value="ARM-type_fold"/>
</dbReference>
<dbReference type="GO" id="GO:1902660">
    <property type="term" value="P:negative regulation of glucose mediated signaling pathway"/>
    <property type="evidence" value="ECO:0007669"/>
    <property type="project" value="EnsemblFungi"/>
</dbReference>
<dbReference type="PANTHER" id="PTHR23318">
    <property type="entry name" value="ATP SYNTHASE GAMMA-RELATED"/>
    <property type="match status" value="1"/>
</dbReference>
<dbReference type="Pfam" id="PF22972">
    <property type="entry name" value="EVH1_PP4R3"/>
    <property type="match status" value="1"/>
</dbReference>
<protein>
    <recommendedName>
        <fullName evidence="4">Serine/threonine-protein phosphatase 4 regulatory subunit 3</fullName>
    </recommendedName>
</protein>
<dbReference type="EMBL" id="LT598457">
    <property type="protein sequence ID" value="SCU94176.1"/>
    <property type="molecule type" value="Genomic_DNA"/>
</dbReference>
<name>A0A1G4JTF8_9SACH</name>
<evidence type="ECO:0000256" key="4">
    <source>
        <dbReference type="ARBA" id="ARBA00068937"/>
    </source>
</evidence>
<feature type="domain" description="Serine/threonine-protein phosphatase 4 regulatory subunit 3-like central" evidence="5">
    <location>
        <begin position="172"/>
        <end position="719"/>
    </location>
</feature>
<evidence type="ECO:0000256" key="2">
    <source>
        <dbReference type="ARBA" id="ARBA00023242"/>
    </source>
</evidence>
<dbReference type="InterPro" id="IPR011993">
    <property type="entry name" value="PH-like_dom_sf"/>
</dbReference>
<dbReference type="OrthoDB" id="27483at2759"/>
<keyword evidence="2" id="KW-0539">Nucleus</keyword>
<dbReference type="GO" id="GO:0005654">
    <property type="term" value="C:nucleoplasm"/>
    <property type="evidence" value="ECO:0007669"/>
    <property type="project" value="TreeGrafter"/>
</dbReference>
<dbReference type="GO" id="GO:0030289">
    <property type="term" value="C:protein phosphatase 4 complex"/>
    <property type="evidence" value="ECO:0007669"/>
    <property type="project" value="EnsemblFungi"/>
</dbReference>
<evidence type="ECO:0000256" key="1">
    <source>
        <dbReference type="ARBA" id="ARBA00004123"/>
    </source>
</evidence>